<dbReference type="Proteomes" id="UP000016487">
    <property type="component" value="Unassembled WGS sequence"/>
</dbReference>
<sequence length="40" mass="4701">MAVIHRLVSPSKHVTGYEPICVKQQKHIFYNTWALNRHPT</sequence>
<dbReference type="EMBL" id="AHBZ03000022">
    <property type="protein sequence ID" value="KAF7768883.1"/>
    <property type="molecule type" value="Genomic_DNA"/>
</dbReference>
<name>A0AAD4AGX5_9GAMM</name>
<reference evidence="1" key="2">
    <citation type="submission" date="2015-03" db="EMBL/GenBank/DDBJ databases">
        <title>Genome sequence of Pseudoalteromonas citrea.</title>
        <authorList>
            <person name="Xie B.-B."/>
            <person name="Rong J.-C."/>
            <person name="Qin Q.-L."/>
            <person name="Zhang Y.-Z."/>
        </authorList>
    </citation>
    <scope>NUCLEOTIDE SEQUENCE</scope>
    <source>
        <strain evidence="1">DSM 8771</strain>
    </source>
</reference>
<organism evidence="1 2">
    <name type="scientific">Pseudoalteromonas citrea</name>
    <dbReference type="NCBI Taxonomy" id="43655"/>
    <lineage>
        <taxon>Bacteria</taxon>
        <taxon>Pseudomonadati</taxon>
        <taxon>Pseudomonadota</taxon>
        <taxon>Gammaproteobacteria</taxon>
        <taxon>Alteromonadales</taxon>
        <taxon>Pseudoalteromonadaceae</taxon>
        <taxon>Pseudoalteromonas</taxon>
    </lineage>
</organism>
<accession>A0AAD4AGX5</accession>
<protein>
    <submittedName>
        <fullName evidence="1">Uncharacterized protein</fullName>
    </submittedName>
</protein>
<dbReference type="AlphaFoldDB" id="A0AAD4AGX5"/>
<proteinExistence type="predicted"/>
<comment type="caution">
    <text evidence="1">The sequence shown here is derived from an EMBL/GenBank/DDBJ whole genome shotgun (WGS) entry which is preliminary data.</text>
</comment>
<evidence type="ECO:0000313" key="1">
    <source>
        <dbReference type="EMBL" id="KAF7768883.1"/>
    </source>
</evidence>
<evidence type="ECO:0000313" key="2">
    <source>
        <dbReference type="Proteomes" id="UP000016487"/>
    </source>
</evidence>
<reference evidence="1" key="1">
    <citation type="journal article" date="2012" name="J. Bacteriol.">
        <title>Genome sequences of type strains of seven species of the marine bacterium Pseudoalteromonas.</title>
        <authorList>
            <person name="Xie B.B."/>
            <person name="Shu Y.L."/>
            <person name="Qin Q.L."/>
            <person name="Rong J.C."/>
            <person name="Zhang X.Y."/>
            <person name="Chen X.L."/>
            <person name="Shi M."/>
            <person name="He H.L."/>
            <person name="Zhou B.C."/>
            <person name="Zhang Y.Z."/>
        </authorList>
    </citation>
    <scope>NUCLEOTIDE SEQUENCE</scope>
    <source>
        <strain evidence="1">DSM 8771</strain>
    </source>
</reference>
<gene>
    <name evidence="1" type="ORF">PCIT_a3402</name>
</gene>